<dbReference type="AlphaFoldDB" id="A0A916RD10"/>
<gene>
    <name evidence="2" type="ORF">GCM10011385_00490</name>
</gene>
<keyword evidence="1" id="KW-1133">Transmembrane helix</keyword>
<comment type="caution">
    <text evidence="2">The sequence shown here is derived from an EMBL/GenBank/DDBJ whole genome shotgun (WGS) entry which is preliminary data.</text>
</comment>
<proteinExistence type="predicted"/>
<dbReference type="EMBL" id="BMIF01000001">
    <property type="protein sequence ID" value="GGA51143.1"/>
    <property type="molecule type" value="Genomic_DNA"/>
</dbReference>
<protein>
    <recommendedName>
        <fullName evidence="4">DUF2842 domain-containing protein</fullName>
    </recommendedName>
</protein>
<evidence type="ECO:0000313" key="3">
    <source>
        <dbReference type="Proteomes" id="UP000636264"/>
    </source>
</evidence>
<evidence type="ECO:0008006" key="4">
    <source>
        <dbReference type="Google" id="ProtNLM"/>
    </source>
</evidence>
<dbReference type="Pfam" id="PF11003">
    <property type="entry name" value="DUF2842"/>
    <property type="match status" value="1"/>
</dbReference>
<organism evidence="2 3">
    <name type="scientific">Nitratireductor aestuarii</name>
    <dbReference type="NCBI Taxonomy" id="1735103"/>
    <lineage>
        <taxon>Bacteria</taxon>
        <taxon>Pseudomonadati</taxon>
        <taxon>Pseudomonadota</taxon>
        <taxon>Alphaproteobacteria</taxon>
        <taxon>Hyphomicrobiales</taxon>
        <taxon>Phyllobacteriaceae</taxon>
        <taxon>Nitratireductor</taxon>
    </lineage>
</organism>
<evidence type="ECO:0000313" key="2">
    <source>
        <dbReference type="EMBL" id="GGA51143.1"/>
    </source>
</evidence>
<reference evidence="2" key="2">
    <citation type="submission" date="2020-09" db="EMBL/GenBank/DDBJ databases">
        <authorList>
            <person name="Sun Q."/>
            <person name="Zhou Y."/>
        </authorList>
    </citation>
    <scope>NUCLEOTIDE SEQUENCE</scope>
    <source>
        <strain evidence="2">CGMCC 1.15320</strain>
    </source>
</reference>
<keyword evidence="1" id="KW-0812">Transmembrane</keyword>
<feature type="transmembrane region" description="Helical" evidence="1">
    <location>
        <begin position="39"/>
        <end position="60"/>
    </location>
</feature>
<keyword evidence="1" id="KW-0472">Membrane</keyword>
<evidence type="ECO:0000256" key="1">
    <source>
        <dbReference type="SAM" id="Phobius"/>
    </source>
</evidence>
<accession>A0A916RD10</accession>
<sequence length="68" mass="7722">MNPRYKKLIATVVLVLLVAIYAIVSTALAVSQLADKSPWVHLLYYLVGGVLWVVPAMFLIRWAERKPR</sequence>
<reference evidence="2" key="1">
    <citation type="journal article" date="2014" name="Int. J. Syst. Evol. Microbiol.">
        <title>Complete genome sequence of Corynebacterium casei LMG S-19264T (=DSM 44701T), isolated from a smear-ripened cheese.</title>
        <authorList>
            <consortium name="US DOE Joint Genome Institute (JGI-PGF)"/>
            <person name="Walter F."/>
            <person name="Albersmeier A."/>
            <person name="Kalinowski J."/>
            <person name="Ruckert C."/>
        </authorList>
    </citation>
    <scope>NUCLEOTIDE SEQUENCE</scope>
    <source>
        <strain evidence="2">CGMCC 1.15320</strain>
    </source>
</reference>
<dbReference type="InterPro" id="IPR021265">
    <property type="entry name" value="DUF2842"/>
</dbReference>
<keyword evidence="3" id="KW-1185">Reference proteome</keyword>
<dbReference type="Proteomes" id="UP000636264">
    <property type="component" value="Unassembled WGS sequence"/>
</dbReference>
<name>A0A916RD10_9HYPH</name>
<dbReference type="RefSeq" id="WP_188718931.1">
    <property type="nucleotide sequence ID" value="NZ_BMIF01000001.1"/>
</dbReference>